<feature type="transmembrane region" description="Helical" evidence="2">
    <location>
        <begin position="9"/>
        <end position="31"/>
    </location>
</feature>
<feature type="transmembrane region" description="Helical" evidence="2">
    <location>
        <begin position="303"/>
        <end position="325"/>
    </location>
</feature>
<evidence type="ECO:0000313" key="4">
    <source>
        <dbReference type="Proteomes" id="UP000650511"/>
    </source>
</evidence>
<dbReference type="OrthoDB" id="5846312at2"/>
<feature type="transmembrane region" description="Helical" evidence="2">
    <location>
        <begin position="345"/>
        <end position="371"/>
    </location>
</feature>
<reference evidence="3" key="1">
    <citation type="journal article" date="2014" name="Int. J. Syst. Evol. Microbiol.">
        <title>Complete genome sequence of Corynebacterium casei LMG S-19264T (=DSM 44701T), isolated from a smear-ripened cheese.</title>
        <authorList>
            <consortium name="US DOE Joint Genome Institute (JGI-PGF)"/>
            <person name="Walter F."/>
            <person name="Albersmeier A."/>
            <person name="Kalinowski J."/>
            <person name="Ruckert C."/>
        </authorList>
    </citation>
    <scope>NUCLEOTIDE SEQUENCE</scope>
    <source>
        <strain evidence="3">CGMCC 1.14988</strain>
    </source>
</reference>
<gene>
    <name evidence="3" type="ORF">GCM10011354_34810</name>
</gene>
<proteinExistence type="predicted"/>
<keyword evidence="2" id="KW-0812">Transmembrane</keyword>
<feature type="transmembrane region" description="Helical" evidence="2">
    <location>
        <begin position="177"/>
        <end position="195"/>
    </location>
</feature>
<feature type="transmembrane region" description="Helical" evidence="2">
    <location>
        <begin position="151"/>
        <end position="171"/>
    </location>
</feature>
<evidence type="ECO:0000313" key="3">
    <source>
        <dbReference type="EMBL" id="GGI09585.1"/>
    </source>
</evidence>
<comment type="caution">
    <text evidence="3">The sequence shown here is derived from an EMBL/GenBank/DDBJ whole genome shotgun (WGS) entry which is preliminary data.</text>
</comment>
<reference evidence="3" key="2">
    <citation type="submission" date="2020-09" db="EMBL/GenBank/DDBJ databases">
        <authorList>
            <person name="Sun Q."/>
            <person name="Zhou Y."/>
        </authorList>
    </citation>
    <scope>NUCLEOTIDE SEQUENCE</scope>
    <source>
        <strain evidence="3">CGMCC 1.14988</strain>
    </source>
</reference>
<organism evidence="3 4">
    <name type="scientific">Egicoccus halophilus</name>
    <dbReference type="NCBI Taxonomy" id="1670830"/>
    <lineage>
        <taxon>Bacteria</taxon>
        <taxon>Bacillati</taxon>
        <taxon>Actinomycetota</taxon>
        <taxon>Nitriliruptoria</taxon>
        <taxon>Egicoccales</taxon>
        <taxon>Egicoccaceae</taxon>
        <taxon>Egicoccus</taxon>
    </lineage>
</organism>
<dbReference type="PANTHER" id="PTHR41771">
    <property type="entry name" value="MEMBRANE PROTEIN-RELATED"/>
    <property type="match status" value="1"/>
</dbReference>
<keyword evidence="2" id="KW-0472">Membrane</keyword>
<dbReference type="InterPro" id="IPR012507">
    <property type="entry name" value="YibE_F"/>
</dbReference>
<sequence>MLQDRTHRWLLGVVGVLLVATIVGMVALWPAPRELSDEPPLDDRYTAVLREVEVIAGEDDPVAGGFGDEVVLEAELLEGPDAGTTTTIRAAAEGYPDFRVGDRVELQAANVGDGTQNYFVADFQRLPALGLLIGVFVLAVLAIGRFHGLRSLLGLALSLLIVVQFVVPAILAGASPFLVALVGSIAVMIVTLYLAHGVNPMTTAAIVGTSVALLLTILLGVAFIEHARITGFASEEAGLVRFAVEGIDLRGLVLAGLIIAALGVLDDVTVSQASTVFALHDTDRTLPWRTLFARAMKVGRDHIASVVNTLFLAYAGASLTLLVLFSTGPVPVLELVNSEILAVEIVKTVVGSLGLIAAVPLTTALAATVAVRRPPDAPSLAHGHDHGHGRRHDPQGATVVTAADDAGPHPSRADRRTEEERVDDAWMRYLREGPGAGEGSGAGGPDESR</sequence>
<feature type="compositionally biased region" description="Basic and acidic residues" evidence="1">
    <location>
        <begin position="411"/>
        <end position="431"/>
    </location>
</feature>
<protein>
    <submittedName>
        <fullName evidence="3">Membrane protein</fullName>
    </submittedName>
</protein>
<dbReference type="AlphaFoldDB" id="A0A8J3ETG7"/>
<feature type="compositionally biased region" description="Gly residues" evidence="1">
    <location>
        <begin position="434"/>
        <end position="449"/>
    </location>
</feature>
<dbReference type="EMBL" id="BMHA01000016">
    <property type="protein sequence ID" value="GGI09585.1"/>
    <property type="molecule type" value="Genomic_DNA"/>
</dbReference>
<dbReference type="Pfam" id="PF07907">
    <property type="entry name" value="YibE_F"/>
    <property type="match status" value="1"/>
</dbReference>
<dbReference type="Proteomes" id="UP000650511">
    <property type="component" value="Unassembled WGS sequence"/>
</dbReference>
<feature type="transmembrane region" description="Helical" evidence="2">
    <location>
        <begin position="126"/>
        <end position="144"/>
    </location>
</feature>
<feature type="region of interest" description="Disordered" evidence="1">
    <location>
        <begin position="401"/>
        <end position="449"/>
    </location>
</feature>
<keyword evidence="2" id="KW-1133">Transmembrane helix</keyword>
<feature type="transmembrane region" description="Helical" evidence="2">
    <location>
        <begin position="202"/>
        <end position="224"/>
    </location>
</feature>
<evidence type="ECO:0000256" key="2">
    <source>
        <dbReference type="SAM" id="Phobius"/>
    </source>
</evidence>
<dbReference type="PANTHER" id="PTHR41771:SF1">
    <property type="entry name" value="MEMBRANE PROTEIN"/>
    <property type="match status" value="1"/>
</dbReference>
<keyword evidence="4" id="KW-1185">Reference proteome</keyword>
<accession>A0A8J3ETG7</accession>
<feature type="transmembrane region" description="Helical" evidence="2">
    <location>
        <begin position="247"/>
        <end position="265"/>
    </location>
</feature>
<feature type="region of interest" description="Disordered" evidence="1">
    <location>
        <begin position="376"/>
        <end position="395"/>
    </location>
</feature>
<dbReference type="RefSeq" id="WP_130649270.1">
    <property type="nucleotide sequence ID" value="NZ_BMHA01000016.1"/>
</dbReference>
<evidence type="ECO:0000256" key="1">
    <source>
        <dbReference type="SAM" id="MobiDB-lite"/>
    </source>
</evidence>
<name>A0A8J3ETG7_9ACTN</name>